<feature type="transmembrane region" description="Helical" evidence="7">
    <location>
        <begin position="109"/>
        <end position="132"/>
    </location>
</feature>
<evidence type="ECO:0000259" key="8">
    <source>
        <dbReference type="Pfam" id="PF06808"/>
    </source>
</evidence>
<dbReference type="GO" id="GO:0022857">
    <property type="term" value="F:transmembrane transporter activity"/>
    <property type="evidence" value="ECO:0007669"/>
    <property type="project" value="UniProtKB-UniRule"/>
</dbReference>
<evidence type="ECO:0000256" key="1">
    <source>
        <dbReference type="ARBA" id="ARBA00004429"/>
    </source>
</evidence>
<feature type="transmembrane region" description="Helical" evidence="7">
    <location>
        <begin position="162"/>
        <end position="187"/>
    </location>
</feature>
<feature type="transmembrane region" description="Helical" evidence="7">
    <location>
        <begin position="21"/>
        <end position="43"/>
    </location>
</feature>
<feature type="domain" description="TRAP C4-dicarboxylate transport system permease DctM subunit" evidence="8">
    <location>
        <begin position="23"/>
        <end position="452"/>
    </location>
</feature>
<accession>A0A3E0WLJ2</accession>
<comment type="caution">
    <text evidence="9">The sequence shown here is derived from an EMBL/GenBank/DDBJ whole genome shotgun (WGS) entry which is preliminary data.</text>
</comment>
<comment type="subunit">
    <text evidence="7">The complex comprises the extracytoplasmic solute receptor protein and the two transmembrane proteins.</text>
</comment>
<evidence type="ECO:0000256" key="2">
    <source>
        <dbReference type="ARBA" id="ARBA00022475"/>
    </source>
</evidence>
<keyword evidence="10" id="KW-1185">Reference proteome</keyword>
<comment type="function">
    <text evidence="7">Part of the tripartite ATP-independent periplasmic (TRAP) transport system.</text>
</comment>
<evidence type="ECO:0000256" key="5">
    <source>
        <dbReference type="ARBA" id="ARBA00022989"/>
    </source>
</evidence>
<dbReference type="InterPro" id="IPR004681">
    <property type="entry name" value="TRAP_DctM"/>
</dbReference>
<keyword evidence="3 7" id="KW-0997">Cell inner membrane</keyword>
<dbReference type="PANTHER" id="PTHR33362:SF7">
    <property type="entry name" value="SLL1103 PROTEIN"/>
    <property type="match status" value="1"/>
</dbReference>
<dbReference type="NCBIfam" id="TIGR00786">
    <property type="entry name" value="dctM"/>
    <property type="match status" value="1"/>
</dbReference>
<feature type="transmembrane region" description="Helical" evidence="7">
    <location>
        <begin position="138"/>
        <end position="155"/>
    </location>
</feature>
<dbReference type="Pfam" id="PF06808">
    <property type="entry name" value="DctM"/>
    <property type="match status" value="1"/>
</dbReference>
<dbReference type="InterPro" id="IPR010656">
    <property type="entry name" value="DctM"/>
</dbReference>
<feature type="transmembrane region" description="Helical" evidence="7">
    <location>
        <begin position="389"/>
        <end position="415"/>
    </location>
</feature>
<comment type="subcellular location">
    <subcellularLocation>
        <location evidence="1 7">Cell inner membrane</location>
        <topology evidence="1 7">Multi-pass membrane protein</topology>
    </subcellularLocation>
</comment>
<feature type="transmembrane region" description="Helical" evidence="7">
    <location>
        <begin position="275"/>
        <end position="293"/>
    </location>
</feature>
<evidence type="ECO:0000256" key="6">
    <source>
        <dbReference type="ARBA" id="ARBA00023136"/>
    </source>
</evidence>
<sequence length="463" mass="49776">MPRGRNRNGVSRSLDVRRPHPALAFGLPGSFSLGGTALLFTLFASDLVPTLLGISYPWDTPIRMARLNILPQRIFGSVMDNYTLVAVPFFIFMGVMLEKSGLAEELLKTMGRLFGALRGGMAISVVVVGALLAASTGVVGASVVTMAVLALPVMLKYGYDKAFASGVVVSSGTLGQIIPPSIVLIILADQMGISVGDLFLGAFIPGLLLAFMYILWVVWVAWRHPAAAPAMPVDERPEWGRELAMLVVRSLIPPLALVFVVLGTIFFGIASATEAGAAGALGALILAAINRRLNMGNLRAAMDQTVRLTSMVFMILVAATVFIMVFNALRGPRIVEELLLNLPGGEWGFLFFVMLTIFALGFFLDFIEISFIAVPLVVPIALSFGLDPLWLGVLIALNLQASFLTPPFGFSLFYLKGVAPPGVTTWHIYRGVVPFILIQLLALTLVITFPQLALWLPGMSMTP</sequence>
<feature type="transmembrane region" description="Helical" evidence="7">
    <location>
        <begin position="199"/>
        <end position="222"/>
    </location>
</feature>
<feature type="transmembrane region" description="Helical" evidence="7">
    <location>
        <begin position="243"/>
        <end position="269"/>
    </location>
</feature>
<reference evidence="10" key="1">
    <citation type="submission" date="2017-05" db="EMBL/GenBank/DDBJ databases">
        <authorList>
            <person name="Sharma S."/>
            <person name="Sidhu C."/>
            <person name="Pinnaka A.K."/>
        </authorList>
    </citation>
    <scope>NUCLEOTIDE SEQUENCE [LARGE SCALE GENOMIC DNA]</scope>
    <source>
        <strain evidence="10">AK93</strain>
    </source>
</reference>
<name>A0A3E0WLJ2_9GAMM</name>
<dbReference type="PANTHER" id="PTHR33362">
    <property type="entry name" value="SIALIC ACID TRAP TRANSPORTER PERMEASE PROTEIN SIAT-RELATED"/>
    <property type="match status" value="1"/>
</dbReference>
<keyword evidence="2" id="KW-1003">Cell membrane</keyword>
<feature type="transmembrane region" description="Helical" evidence="7">
    <location>
        <begin position="74"/>
        <end position="97"/>
    </location>
</feature>
<keyword evidence="5 7" id="KW-1133">Transmembrane helix</keyword>
<organism evidence="9 10">
    <name type="scientific">Alkalilimnicola ehrlichii</name>
    <dbReference type="NCBI Taxonomy" id="351052"/>
    <lineage>
        <taxon>Bacteria</taxon>
        <taxon>Pseudomonadati</taxon>
        <taxon>Pseudomonadota</taxon>
        <taxon>Gammaproteobacteria</taxon>
        <taxon>Chromatiales</taxon>
        <taxon>Ectothiorhodospiraceae</taxon>
        <taxon>Alkalilimnicola</taxon>
    </lineage>
</organism>
<keyword evidence="6 7" id="KW-0472">Membrane</keyword>
<feature type="transmembrane region" description="Helical" evidence="7">
    <location>
        <begin position="305"/>
        <end position="329"/>
    </location>
</feature>
<dbReference type="GO" id="GO:0005886">
    <property type="term" value="C:plasma membrane"/>
    <property type="evidence" value="ECO:0007669"/>
    <property type="project" value="UniProtKB-SubCell"/>
</dbReference>
<protein>
    <recommendedName>
        <fullName evidence="7">TRAP transporter large permease protein</fullName>
    </recommendedName>
</protein>
<gene>
    <name evidence="9" type="ORF">CAL65_18045</name>
</gene>
<dbReference type="AlphaFoldDB" id="A0A3E0WLJ2"/>
<evidence type="ECO:0000256" key="7">
    <source>
        <dbReference type="RuleBase" id="RU369079"/>
    </source>
</evidence>
<comment type="similarity">
    <text evidence="7">Belongs to the TRAP transporter large permease family.</text>
</comment>
<keyword evidence="7" id="KW-0813">Transport</keyword>
<feature type="transmembrane region" description="Helical" evidence="7">
    <location>
        <begin position="349"/>
        <end position="382"/>
    </location>
</feature>
<proteinExistence type="inferred from homology"/>
<evidence type="ECO:0000256" key="4">
    <source>
        <dbReference type="ARBA" id="ARBA00022692"/>
    </source>
</evidence>
<dbReference type="EMBL" id="NFZW01000023">
    <property type="protein sequence ID" value="RFA33073.1"/>
    <property type="molecule type" value="Genomic_DNA"/>
</dbReference>
<evidence type="ECO:0000256" key="3">
    <source>
        <dbReference type="ARBA" id="ARBA00022519"/>
    </source>
</evidence>
<evidence type="ECO:0000313" key="9">
    <source>
        <dbReference type="EMBL" id="RFA33073.1"/>
    </source>
</evidence>
<feature type="transmembrane region" description="Helical" evidence="7">
    <location>
        <begin position="435"/>
        <end position="456"/>
    </location>
</feature>
<dbReference type="PIRSF" id="PIRSF006066">
    <property type="entry name" value="HI0050"/>
    <property type="match status" value="1"/>
</dbReference>
<evidence type="ECO:0000313" key="10">
    <source>
        <dbReference type="Proteomes" id="UP000256763"/>
    </source>
</evidence>
<dbReference type="Proteomes" id="UP000256763">
    <property type="component" value="Unassembled WGS sequence"/>
</dbReference>
<keyword evidence="4 7" id="KW-0812">Transmembrane</keyword>